<feature type="domain" description="ABC transmembrane type-1" evidence="8">
    <location>
        <begin position="94"/>
        <end position="285"/>
    </location>
</feature>
<evidence type="ECO:0000259" key="8">
    <source>
        <dbReference type="PROSITE" id="PS50928"/>
    </source>
</evidence>
<feature type="transmembrane region" description="Helical" evidence="7">
    <location>
        <begin position="93"/>
        <end position="117"/>
    </location>
</feature>
<dbReference type="HOGENOM" id="CLU_016047_1_2_9"/>
<evidence type="ECO:0000256" key="3">
    <source>
        <dbReference type="ARBA" id="ARBA00022475"/>
    </source>
</evidence>
<protein>
    <submittedName>
        <fullName evidence="9">Sugar ABC transporter permease</fullName>
    </submittedName>
</protein>
<dbReference type="BioCyc" id="JESP1508404:G14D9-12086-MONOMER"/>
<keyword evidence="5 7" id="KW-1133">Transmembrane helix</keyword>
<evidence type="ECO:0000256" key="1">
    <source>
        <dbReference type="ARBA" id="ARBA00004651"/>
    </source>
</evidence>
<comment type="similarity">
    <text evidence="7">Belongs to the binding-protein-dependent transport system permease family.</text>
</comment>
<feature type="transmembrane region" description="Helical" evidence="7">
    <location>
        <begin position="129"/>
        <end position="150"/>
    </location>
</feature>
<evidence type="ECO:0000313" key="9">
    <source>
        <dbReference type="EMBL" id="AJD92122.1"/>
    </source>
</evidence>
<dbReference type="OrthoDB" id="9784933at2"/>
<dbReference type="PANTHER" id="PTHR43744:SF12">
    <property type="entry name" value="ABC TRANSPORTER PERMEASE PROTEIN MG189-RELATED"/>
    <property type="match status" value="1"/>
</dbReference>
<keyword evidence="4 7" id="KW-0812">Transmembrane</keyword>
<dbReference type="SUPFAM" id="SSF161098">
    <property type="entry name" value="MetI-like"/>
    <property type="match status" value="1"/>
</dbReference>
<accession>A0A0B5ATS7</accession>
<evidence type="ECO:0000256" key="5">
    <source>
        <dbReference type="ARBA" id="ARBA00022989"/>
    </source>
</evidence>
<dbReference type="InterPro" id="IPR000515">
    <property type="entry name" value="MetI-like"/>
</dbReference>
<gene>
    <name evidence="9" type="ORF">JMA_28050</name>
</gene>
<dbReference type="GO" id="GO:0055085">
    <property type="term" value="P:transmembrane transport"/>
    <property type="evidence" value="ECO:0007669"/>
    <property type="project" value="InterPro"/>
</dbReference>
<reference evidence="9 10" key="1">
    <citation type="submission" date="2014-08" db="EMBL/GenBank/DDBJ databases">
        <title>Complete genome of a marine bacteria Jeotgalibacillus malaysiensis.</title>
        <authorList>
            <person name="Yaakop A.S."/>
            <person name="Chan K.-G."/>
            <person name="Goh K.M."/>
        </authorList>
    </citation>
    <scope>NUCLEOTIDE SEQUENCE [LARGE SCALE GENOMIC DNA]</scope>
    <source>
        <strain evidence="9 10">D5</strain>
    </source>
</reference>
<feature type="transmembrane region" description="Helical" evidence="7">
    <location>
        <begin position="162"/>
        <end position="185"/>
    </location>
</feature>
<dbReference type="GO" id="GO:0005886">
    <property type="term" value="C:plasma membrane"/>
    <property type="evidence" value="ECO:0007669"/>
    <property type="project" value="UniProtKB-SubCell"/>
</dbReference>
<organism evidence="9 10">
    <name type="scientific">Jeotgalibacillus malaysiensis</name>
    <dbReference type="NCBI Taxonomy" id="1508404"/>
    <lineage>
        <taxon>Bacteria</taxon>
        <taxon>Bacillati</taxon>
        <taxon>Bacillota</taxon>
        <taxon>Bacilli</taxon>
        <taxon>Bacillales</taxon>
        <taxon>Caryophanaceae</taxon>
        <taxon>Jeotgalibacillus</taxon>
    </lineage>
</organism>
<feature type="transmembrane region" description="Helical" evidence="7">
    <location>
        <begin position="206"/>
        <end position="229"/>
    </location>
</feature>
<feature type="transmembrane region" description="Helical" evidence="7">
    <location>
        <begin position="264"/>
        <end position="285"/>
    </location>
</feature>
<evidence type="ECO:0000256" key="4">
    <source>
        <dbReference type="ARBA" id="ARBA00022692"/>
    </source>
</evidence>
<name>A0A0B5ATS7_9BACL</name>
<dbReference type="PROSITE" id="PS50928">
    <property type="entry name" value="ABC_TM1"/>
    <property type="match status" value="1"/>
</dbReference>
<evidence type="ECO:0000313" key="10">
    <source>
        <dbReference type="Proteomes" id="UP000031449"/>
    </source>
</evidence>
<proteinExistence type="inferred from homology"/>
<dbReference type="AlphaFoldDB" id="A0A0B5ATS7"/>
<sequence>MRNEALTEKQSALARQKAAEQSKGKIRHTISMTLLYIVLAIVGVFQIFPLVWLVLFSLKNNQEVFELSPFALPATPRWENYIRVWTEGNISQYFFNSVLYTGSAVLLTILFASMATFALTRMKWKKSSLFLGLFMVGLMIPVHSTLIPLFNTFSNLDLINHPLSIILTYTAFNLPITIMILYGFYQVLPREVEEAAVIDGASVHRIFFQITLPMTAPVIATAAIINMIYNWNEFVFINTFISADQFKTLTVGIQNFIGQYSTDWGAIGATLVISILPILIAFIFLSDRIVEGISAGSVKG</sequence>
<dbReference type="EMBL" id="CP009416">
    <property type="protein sequence ID" value="AJD92122.1"/>
    <property type="molecule type" value="Genomic_DNA"/>
</dbReference>
<feature type="transmembrane region" description="Helical" evidence="7">
    <location>
        <begin position="33"/>
        <end position="55"/>
    </location>
</feature>
<dbReference type="InterPro" id="IPR035906">
    <property type="entry name" value="MetI-like_sf"/>
</dbReference>
<dbReference type="CDD" id="cd06261">
    <property type="entry name" value="TM_PBP2"/>
    <property type="match status" value="1"/>
</dbReference>
<keyword evidence="3" id="KW-1003">Cell membrane</keyword>
<dbReference type="Gene3D" id="1.10.3720.10">
    <property type="entry name" value="MetI-like"/>
    <property type="match status" value="1"/>
</dbReference>
<keyword evidence="6 7" id="KW-0472">Membrane</keyword>
<evidence type="ECO:0000256" key="7">
    <source>
        <dbReference type="RuleBase" id="RU363032"/>
    </source>
</evidence>
<dbReference type="STRING" id="1508404.JMA_28050"/>
<dbReference type="Pfam" id="PF00528">
    <property type="entry name" value="BPD_transp_1"/>
    <property type="match status" value="1"/>
</dbReference>
<keyword evidence="10" id="KW-1185">Reference proteome</keyword>
<dbReference type="Proteomes" id="UP000031449">
    <property type="component" value="Chromosome"/>
</dbReference>
<evidence type="ECO:0000256" key="6">
    <source>
        <dbReference type="ARBA" id="ARBA00023136"/>
    </source>
</evidence>
<keyword evidence="2 7" id="KW-0813">Transport</keyword>
<evidence type="ECO:0000256" key="2">
    <source>
        <dbReference type="ARBA" id="ARBA00022448"/>
    </source>
</evidence>
<comment type="subcellular location">
    <subcellularLocation>
        <location evidence="1 7">Cell membrane</location>
        <topology evidence="1 7">Multi-pass membrane protein</topology>
    </subcellularLocation>
</comment>
<dbReference type="PANTHER" id="PTHR43744">
    <property type="entry name" value="ABC TRANSPORTER PERMEASE PROTEIN MG189-RELATED-RELATED"/>
    <property type="match status" value="1"/>
</dbReference>
<dbReference type="KEGG" id="jeo:JMA_28050"/>